<dbReference type="OrthoDB" id="6129750at2759"/>
<dbReference type="PANTHER" id="PTHR24243">
    <property type="entry name" value="G-PROTEIN COUPLED RECEPTOR"/>
    <property type="match status" value="1"/>
</dbReference>
<gene>
    <name evidence="10" type="ORF">C0Q70_19385</name>
</gene>
<feature type="transmembrane region" description="Helical" evidence="8">
    <location>
        <begin position="243"/>
        <end position="262"/>
    </location>
</feature>
<dbReference type="STRING" id="400727.A0A2T7NJ90"/>
<evidence type="ECO:0000256" key="5">
    <source>
        <dbReference type="ARBA" id="ARBA00023136"/>
    </source>
</evidence>
<evidence type="ECO:0000256" key="7">
    <source>
        <dbReference type="ARBA" id="ARBA00023224"/>
    </source>
</evidence>
<feature type="transmembrane region" description="Helical" evidence="8">
    <location>
        <begin position="45"/>
        <end position="62"/>
    </location>
</feature>
<evidence type="ECO:0000256" key="8">
    <source>
        <dbReference type="SAM" id="Phobius"/>
    </source>
</evidence>
<keyword evidence="3 8" id="KW-1133">Transmembrane helix</keyword>
<evidence type="ECO:0000256" key="3">
    <source>
        <dbReference type="ARBA" id="ARBA00022989"/>
    </source>
</evidence>
<evidence type="ECO:0000256" key="4">
    <source>
        <dbReference type="ARBA" id="ARBA00023040"/>
    </source>
</evidence>
<dbReference type="GO" id="GO:0004930">
    <property type="term" value="F:G protein-coupled receptor activity"/>
    <property type="evidence" value="ECO:0007669"/>
    <property type="project" value="UniProtKB-KW"/>
</dbReference>
<dbReference type="PROSITE" id="PS00237">
    <property type="entry name" value="G_PROTEIN_RECEP_F1_1"/>
    <property type="match status" value="1"/>
</dbReference>
<dbReference type="EMBL" id="PZQS01000012">
    <property type="protein sequence ID" value="PVD21216.1"/>
    <property type="molecule type" value="Genomic_DNA"/>
</dbReference>
<keyword evidence="6" id="KW-0675">Receptor</keyword>
<feature type="domain" description="G-protein coupled receptors family 1 profile" evidence="9">
    <location>
        <begin position="54"/>
        <end position="268"/>
    </location>
</feature>
<dbReference type="GO" id="GO:0005886">
    <property type="term" value="C:plasma membrane"/>
    <property type="evidence" value="ECO:0007669"/>
    <property type="project" value="TreeGrafter"/>
</dbReference>
<name>A0A2T7NJ90_POMCA</name>
<proteinExistence type="predicted"/>
<evidence type="ECO:0000259" key="9">
    <source>
        <dbReference type="PROSITE" id="PS50262"/>
    </source>
</evidence>
<keyword evidence="11" id="KW-1185">Reference proteome</keyword>
<keyword evidence="2 8" id="KW-0812">Transmembrane</keyword>
<evidence type="ECO:0000313" key="11">
    <source>
        <dbReference type="Proteomes" id="UP000245119"/>
    </source>
</evidence>
<dbReference type="InterPro" id="IPR000276">
    <property type="entry name" value="GPCR_Rhodpsn"/>
</dbReference>
<feature type="transmembrane region" description="Helical" evidence="8">
    <location>
        <begin position="190"/>
        <end position="216"/>
    </location>
</feature>
<feature type="transmembrane region" description="Helical" evidence="8">
    <location>
        <begin position="147"/>
        <end position="170"/>
    </location>
</feature>
<dbReference type="PANTHER" id="PTHR24243:SF233">
    <property type="entry name" value="THYROTROPIN-RELEASING HORMONE RECEPTOR"/>
    <property type="match status" value="1"/>
</dbReference>
<dbReference type="SUPFAM" id="SSF81321">
    <property type="entry name" value="Family A G protein-coupled receptor-like"/>
    <property type="match status" value="1"/>
</dbReference>
<evidence type="ECO:0000256" key="1">
    <source>
        <dbReference type="ARBA" id="ARBA00004141"/>
    </source>
</evidence>
<reference evidence="10 11" key="1">
    <citation type="submission" date="2018-04" db="EMBL/GenBank/DDBJ databases">
        <title>The genome of golden apple snail Pomacea canaliculata provides insight into stress tolerance and invasive adaptation.</title>
        <authorList>
            <person name="Liu C."/>
            <person name="Liu B."/>
            <person name="Ren Y."/>
            <person name="Zhang Y."/>
            <person name="Wang H."/>
            <person name="Li S."/>
            <person name="Jiang F."/>
            <person name="Yin L."/>
            <person name="Zhang G."/>
            <person name="Qian W."/>
            <person name="Fan W."/>
        </authorList>
    </citation>
    <scope>NUCLEOTIDE SEQUENCE [LARGE SCALE GENOMIC DNA]</scope>
    <source>
        <strain evidence="10">SZHN2017</strain>
        <tissue evidence="10">Muscle</tissue>
    </source>
</reference>
<dbReference type="AlphaFoldDB" id="A0A2T7NJ90"/>
<evidence type="ECO:0000256" key="6">
    <source>
        <dbReference type="ARBA" id="ARBA00023170"/>
    </source>
</evidence>
<keyword evidence="4" id="KW-0297">G-protein coupled receptor</keyword>
<dbReference type="Proteomes" id="UP000245119">
    <property type="component" value="Linkage Group LG12"/>
</dbReference>
<comment type="subcellular location">
    <subcellularLocation>
        <location evidence="1">Membrane</location>
        <topology evidence="1">Multi-pass membrane protein</topology>
    </subcellularLocation>
</comment>
<evidence type="ECO:0000313" key="10">
    <source>
        <dbReference type="EMBL" id="PVD21216.1"/>
    </source>
</evidence>
<protein>
    <recommendedName>
        <fullName evidence="9">G-protein coupled receptors family 1 profile domain-containing protein</fullName>
    </recommendedName>
</protein>
<organism evidence="10 11">
    <name type="scientific">Pomacea canaliculata</name>
    <name type="common">Golden apple snail</name>
    <dbReference type="NCBI Taxonomy" id="400727"/>
    <lineage>
        <taxon>Eukaryota</taxon>
        <taxon>Metazoa</taxon>
        <taxon>Spiralia</taxon>
        <taxon>Lophotrochozoa</taxon>
        <taxon>Mollusca</taxon>
        <taxon>Gastropoda</taxon>
        <taxon>Caenogastropoda</taxon>
        <taxon>Architaenioglossa</taxon>
        <taxon>Ampullarioidea</taxon>
        <taxon>Ampullariidae</taxon>
        <taxon>Pomacea</taxon>
    </lineage>
</organism>
<feature type="transmembrane region" description="Helical" evidence="8">
    <location>
        <begin position="104"/>
        <end position="126"/>
    </location>
</feature>
<comment type="caution">
    <text evidence="10">The sequence shown here is derived from an EMBL/GenBank/DDBJ whole genome shotgun (WGS) entry which is preliminary data.</text>
</comment>
<sequence length="367" mass="41283">MCAESAVTSPLLNGSHTSNMTASDIDSIYYICVTYIYRCEISTVTVIYVVGLVGNIFAFIVWARSGLRVSPVTYFQAICVADSLVLVMHALETLHSVHVQGVCQIVHVLFLAVQVFAIFLVLGLSLERFIDLCRPLSSEALITYSRTVRTILGLACAALLASMFEAYLWHVEPGEFGQCVLRHTMSQGFMWTYAILVLVVLFLCPLTLVLVFNVLVATRIRKRRRNSYAFSVAMVPDRHKMNVSFMVISLYLAVCEIVYAFVHITQYFVPERHLVATSANGDGAAVTSALAFSGNRSTMPLTGRWHSYYIKSGPLLIVDAWPLTSYAVDLTIFTLCSKTFRRAIRELFQRYKRRKSLIMGYREPLPY</sequence>
<accession>A0A2T7NJ90</accession>
<dbReference type="InterPro" id="IPR017452">
    <property type="entry name" value="GPCR_Rhodpsn_7TM"/>
</dbReference>
<evidence type="ECO:0000256" key="2">
    <source>
        <dbReference type="ARBA" id="ARBA00022692"/>
    </source>
</evidence>
<dbReference type="Gene3D" id="1.20.1070.10">
    <property type="entry name" value="Rhodopsin 7-helix transmembrane proteins"/>
    <property type="match status" value="1"/>
</dbReference>
<dbReference type="Pfam" id="PF00001">
    <property type="entry name" value="7tm_1"/>
    <property type="match status" value="1"/>
</dbReference>
<dbReference type="PROSITE" id="PS50262">
    <property type="entry name" value="G_PROTEIN_RECEP_F1_2"/>
    <property type="match status" value="1"/>
</dbReference>
<keyword evidence="5 8" id="KW-0472">Membrane</keyword>
<keyword evidence="7" id="KW-0807">Transducer</keyword>